<evidence type="ECO:0000256" key="3">
    <source>
        <dbReference type="RuleBase" id="RU003616"/>
    </source>
</evidence>
<gene>
    <name evidence="5" type="ORF">CQW23_15468</name>
</gene>
<reference evidence="6" key="2">
    <citation type="journal article" date="2017" name="J. Anim. Genet.">
        <title>Multiple reference genome sequences of hot pepper reveal the massive evolution of plant disease resistance genes by retroduplication.</title>
        <authorList>
            <person name="Kim S."/>
            <person name="Park J."/>
            <person name="Yeom S.-I."/>
            <person name="Kim Y.-M."/>
            <person name="Seo E."/>
            <person name="Kim K.-T."/>
            <person name="Kim M.-S."/>
            <person name="Lee J.M."/>
            <person name="Cheong K."/>
            <person name="Shin H.-S."/>
            <person name="Kim S.-B."/>
            <person name="Han K."/>
            <person name="Lee J."/>
            <person name="Park M."/>
            <person name="Lee H.-A."/>
            <person name="Lee H.-Y."/>
            <person name="Lee Y."/>
            <person name="Oh S."/>
            <person name="Lee J.H."/>
            <person name="Choi E."/>
            <person name="Choi E."/>
            <person name="Lee S.E."/>
            <person name="Jeon J."/>
            <person name="Kim H."/>
            <person name="Choi G."/>
            <person name="Song H."/>
            <person name="Lee J."/>
            <person name="Lee S.-C."/>
            <person name="Kwon J.-K."/>
            <person name="Lee H.-Y."/>
            <person name="Koo N."/>
            <person name="Hong Y."/>
            <person name="Kim R.W."/>
            <person name="Kang W.-H."/>
            <person name="Huh J.H."/>
            <person name="Kang B.-C."/>
            <person name="Yang T.-J."/>
            <person name="Lee Y.-H."/>
            <person name="Bennetzen J.L."/>
            <person name="Choi D."/>
        </authorList>
    </citation>
    <scope>NUCLEOTIDE SEQUENCE [LARGE SCALE GENOMIC DNA]</scope>
    <source>
        <strain evidence="6">cv. PBC81</strain>
    </source>
</reference>
<organism evidence="5 6">
    <name type="scientific">Capsicum baccatum</name>
    <name type="common">Peruvian pepper</name>
    <dbReference type="NCBI Taxonomy" id="33114"/>
    <lineage>
        <taxon>Eukaryota</taxon>
        <taxon>Viridiplantae</taxon>
        <taxon>Streptophyta</taxon>
        <taxon>Embryophyta</taxon>
        <taxon>Tracheophyta</taxon>
        <taxon>Spermatophyta</taxon>
        <taxon>Magnoliopsida</taxon>
        <taxon>eudicotyledons</taxon>
        <taxon>Gunneridae</taxon>
        <taxon>Pentapetalae</taxon>
        <taxon>asterids</taxon>
        <taxon>lamiids</taxon>
        <taxon>Solanales</taxon>
        <taxon>Solanaceae</taxon>
        <taxon>Solanoideae</taxon>
        <taxon>Capsiceae</taxon>
        <taxon>Capsicum</taxon>
    </lineage>
</organism>
<evidence type="ECO:0000256" key="2">
    <source>
        <dbReference type="PROSITE-ProRule" id="PRU00285"/>
    </source>
</evidence>
<accession>A0A2G2WMC3</accession>
<feature type="domain" description="SHSP" evidence="4">
    <location>
        <begin position="1"/>
        <end position="91"/>
    </location>
</feature>
<evidence type="ECO:0000259" key="4">
    <source>
        <dbReference type="PROSITE" id="PS01031"/>
    </source>
</evidence>
<dbReference type="Proteomes" id="UP000224567">
    <property type="component" value="Unassembled WGS sequence"/>
</dbReference>
<keyword evidence="1 5" id="KW-0346">Stress response</keyword>
<keyword evidence="6" id="KW-1185">Reference proteome</keyword>
<sequence length="153" mass="17755">MKTEEINIEVEENRVFRVRGERKTEEEEIEAGEKWHRGERSIGKFWRQFRLPGKADLEHIKAHLENGLFDLKKRKREAKSCVYLGISFKTTPKRQVHWQMEPLHMEPETSNAQTVDQNVLNALVDNFESLSRDMARVNAGHDKLGVEVASISG</sequence>
<comment type="caution">
    <text evidence="5">The sequence shown here is derived from an EMBL/GenBank/DDBJ whole genome shotgun (WGS) entry which is preliminary data.</text>
</comment>
<dbReference type="Gene3D" id="2.60.40.790">
    <property type="match status" value="1"/>
</dbReference>
<dbReference type="Pfam" id="PF00011">
    <property type="entry name" value="HSP20"/>
    <property type="match status" value="1"/>
</dbReference>
<evidence type="ECO:0000256" key="1">
    <source>
        <dbReference type="ARBA" id="ARBA00023016"/>
    </source>
</evidence>
<reference evidence="5 6" key="1">
    <citation type="journal article" date="2017" name="Genome Biol.">
        <title>New reference genome sequences of hot pepper reveal the massive evolution of plant disease-resistance genes by retroduplication.</title>
        <authorList>
            <person name="Kim S."/>
            <person name="Park J."/>
            <person name="Yeom S.I."/>
            <person name="Kim Y.M."/>
            <person name="Seo E."/>
            <person name="Kim K.T."/>
            <person name="Kim M.S."/>
            <person name="Lee J.M."/>
            <person name="Cheong K."/>
            <person name="Shin H.S."/>
            <person name="Kim S.B."/>
            <person name="Han K."/>
            <person name="Lee J."/>
            <person name="Park M."/>
            <person name="Lee H.A."/>
            <person name="Lee H.Y."/>
            <person name="Lee Y."/>
            <person name="Oh S."/>
            <person name="Lee J.H."/>
            <person name="Choi E."/>
            <person name="Choi E."/>
            <person name="Lee S.E."/>
            <person name="Jeon J."/>
            <person name="Kim H."/>
            <person name="Choi G."/>
            <person name="Song H."/>
            <person name="Lee J."/>
            <person name="Lee S.C."/>
            <person name="Kwon J.K."/>
            <person name="Lee H.Y."/>
            <person name="Koo N."/>
            <person name="Hong Y."/>
            <person name="Kim R.W."/>
            <person name="Kang W.H."/>
            <person name="Huh J.H."/>
            <person name="Kang B.C."/>
            <person name="Yang T.J."/>
            <person name="Lee Y.H."/>
            <person name="Bennetzen J.L."/>
            <person name="Choi D."/>
        </authorList>
    </citation>
    <scope>NUCLEOTIDE SEQUENCE [LARGE SCALE GENOMIC DNA]</scope>
    <source>
        <strain evidence="6">cv. PBC81</strain>
    </source>
</reference>
<dbReference type="InterPro" id="IPR002068">
    <property type="entry name" value="A-crystallin/Hsp20_dom"/>
</dbReference>
<dbReference type="PROSITE" id="PS01031">
    <property type="entry name" value="SHSP"/>
    <property type="match status" value="1"/>
</dbReference>
<evidence type="ECO:0000313" key="5">
    <source>
        <dbReference type="EMBL" id="PHT46310.1"/>
    </source>
</evidence>
<dbReference type="SUPFAM" id="SSF49764">
    <property type="entry name" value="HSP20-like chaperones"/>
    <property type="match status" value="1"/>
</dbReference>
<dbReference type="InterPro" id="IPR031107">
    <property type="entry name" value="Small_HSP"/>
</dbReference>
<protein>
    <submittedName>
        <fullName evidence="5">23.2 kDa heat shock protein</fullName>
    </submittedName>
</protein>
<comment type="similarity">
    <text evidence="2 3">Belongs to the small heat shock protein (HSP20) family.</text>
</comment>
<dbReference type="InterPro" id="IPR008978">
    <property type="entry name" value="HSP20-like_chaperone"/>
</dbReference>
<dbReference type="PANTHER" id="PTHR11527">
    <property type="entry name" value="HEAT-SHOCK PROTEIN 20 FAMILY MEMBER"/>
    <property type="match status" value="1"/>
</dbReference>
<dbReference type="EMBL" id="MLFT02000006">
    <property type="protein sequence ID" value="PHT46310.1"/>
    <property type="molecule type" value="Genomic_DNA"/>
</dbReference>
<evidence type="ECO:0000313" key="6">
    <source>
        <dbReference type="Proteomes" id="UP000224567"/>
    </source>
</evidence>
<name>A0A2G2WMC3_CAPBA</name>
<proteinExistence type="inferred from homology"/>
<dbReference type="AlphaFoldDB" id="A0A2G2WMC3"/>